<dbReference type="CDD" id="cd01644">
    <property type="entry name" value="RT_pepA17"/>
    <property type="match status" value="1"/>
</dbReference>
<sequence>MPTDSVKSRDKSPNLLSAESNDLVRALVKKRGIIKCRLTKFTNHITSLENSDERVFNNEIRIDLKLRIQGAATLFSEFNDIQTKIEENVSESELAGQCDQRELFENSYYSTLAHAESMLNNDEVMSCSKSCHNSNREAPVKLPTISMPTFDGAYEHWLEFRDTFTSLVHNCKDISSIKKFHYLKSCLKGNAELVIHSIEFSSDNYEVAWELILNRYNNCRLLVHNHVKALFTLPTLAKESPILIRNLIDTISKNLRALKILGEPTDSWDTLINYIIVSKLDRITEREWETHKCTLFSNENNSKNTIKLDELIRFLKHRADMLETLKLSHSKDTTSTIIENKKQHKYNYTTHCNVSNSPNKSYDRQLRGKALCVKCNANHPLYSCNKFIESDLESKLKLIRVHNLCKNCLRSGHTLNNCRFGPCRKCDKKHNSLIHNDNSASDISFHTTTSTEGDKITDDVRAPRVPAPATPAACTDSLRIQVNKSHMQTQCNESASVQSILLSTAVVEVADVHGTYHKARALLDSGSQRCFISKSLCQLLNTRLIQSTNEVQGVGDTVIYSTQACNIVVKSCIDNTFTTRIHCYVLSKITASVPIVCQLGAQFCFPDNIRLADPDFLGSRPIDILIGADLFWDLLGEGKIRLPNGPYLQNTSLGWIISGPINNSYTQKNTQIHCNFTNALDTQLRLFWEIEELPKIRDAQTEEERACEEHFIRTTTRNSEGRFCVRVPLNQSPEVLGDSYTQAERRFLALEKRLQRSPEYKRLYSNFMQEYQSLGHMTQVDSYESPCYFMPHHGVFRELSTTTKLRAVFDASAPSSSGKSLNDLQLVGPPIQGDLVSILLRFRQHKYVACADVEKMYRQCLVDEDQRSLQMILWRDEPSNPLRTFKLNTVTYGTSSAPFLSVRCLKQLAVESSDPDVTRVIQEDFYVDDYITGLDNKDKLIQLCDKTQKTLQGGCFPLRKWIFNFARDDNSQSPNQSKLLTPVENNTPSKTLGLIWCNLSDEFYFNNMQINVSMEPITKRSILSNVSQIFDPLGLLSPVIIVAKVLLQQLWLLKMGWDDTVPDHIARVWNRFDNSLQVLDTIRIPRHVIGVQRMYIELHVFSDASQTAYGACIYIRTVSTDSTVSVRLLISKTKVAPLKTLSIPRLELCGALLGARLYDKDFSPLTPSHFLIGRPLTAPVCDDVRDVPISRLQRYQRLELLRQQFWNRWTKEYISELQVRAKWTVNKDDLKPNSLVVIKDNNLPPLKWRLGRVVRTIPGSDGISRVADIRTAAGVVRRTFSKICPLFQDVDETQEH</sequence>
<dbReference type="GO" id="GO:0071897">
    <property type="term" value="P:DNA biosynthetic process"/>
    <property type="evidence" value="ECO:0007669"/>
    <property type="project" value="UniProtKB-ARBA"/>
</dbReference>
<reference evidence="3" key="2">
    <citation type="submission" date="2022-06" db="UniProtKB">
        <authorList>
            <consortium name="EnsemblMetazoa"/>
        </authorList>
    </citation>
    <scope>IDENTIFICATION</scope>
    <source>
        <strain evidence="3">p50T (Dazao)</strain>
    </source>
</reference>
<evidence type="ECO:0000259" key="2">
    <source>
        <dbReference type="Pfam" id="PF18701"/>
    </source>
</evidence>
<dbReference type="InterPro" id="IPR040676">
    <property type="entry name" value="DUF5641"/>
</dbReference>
<dbReference type="InterPro" id="IPR005312">
    <property type="entry name" value="DUF1759"/>
</dbReference>
<dbReference type="Pfam" id="PF03564">
    <property type="entry name" value="DUF1759"/>
    <property type="match status" value="1"/>
</dbReference>
<dbReference type="InterPro" id="IPR043502">
    <property type="entry name" value="DNA/RNA_pol_sf"/>
</dbReference>
<organism evidence="3 4">
    <name type="scientific">Bombyx mori</name>
    <name type="common">Silk moth</name>
    <dbReference type="NCBI Taxonomy" id="7091"/>
    <lineage>
        <taxon>Eukaryota</taxon>
        <taxon>Metazoa</taxon>
        <taxon>Ecdysozoa</taxon>
        <taxon>Arthropoda</taxon>
        <taxon>Hexapoda</taxon>
        <taxon>Insecta</taxon>
        <taxon>Pterygota</taxon>
        <taxon>Neoptera</taxon>
        <taxon>Endopterygota</taxon>
        <taxon>Lepidoptera</taxon>
        <taxon>Glossata</taxon>
        <taxon>Ditrysia</taxon>
        <taxon>Bombycoidea</taxon>
        <taxon>Bombycidae</taxon>
        <taxon>Bombycinae</taxon>
        <taxon>Bombyx</taxon>
    </lineage>
</organism>
<dbReference type="InterPro" id="IPR008042">
    <property type="entry name" value="Retrotrans_Pao"/>
</dbReference>
<name>A0A8R2R0Z5_BOMMO</name>
<dbReference type="PANTHER" id="PTHR47331">
    <property type="entry name" value="PHD-TYPE DOMAIN-CONTAINING PROTEIN"/>
    <property type="match status" value="1"/>
</dbReference>
<dbReference type="EnsemblMetazoa" id="XM_038017993.1">
    <property type="protein sequence ID" value="XP_037873921.1"/>
    <property type="gene ID" value="LOC119630039"/>
</dbReference>
<feature type="domain" description="DUF1758" evidence="1">
    <location>
        <begin position="517"/>
        <end position="659"/>
    </location>
</feature>
<protein>
    <recommendedName>
        <fullName evidence="5">Peptidase aspartic putative domain-containing protein</fullName>
    </recommendedName>
</protein>
<dbReference type="PANTHER" id="PTHR47331:SF5">
    <property type="entry name" value="RIBONUCLEASE H"/>
    <property type="match status" value="1"/>
</dbReference>
<reference evidence="4" key="1">
    <citation type="journal article" date="2008" name="Insect Biochem. Mol. Biol.">
        <title>The genome of a lepidopteran model insect, the silkworm Bombyx mori.</title>
        <authorList>
            <consortium name="International Silkworm Genome Consortium"/>
        </authorList>
    </citation>
    <scope>NUCLEOTIDE SEQUENCE [LARGE SCALE GENOMIC DNA]</scope>
    <source>
        <strain evidence="4">p50T</strain>
    </source>
</reference>
<dbReference type="Pfam" id="PF05585">
    <property type="entry name" value="DUF1758"/>
    <property type="match status" value="1"/>
</dbReference>
<dbReference type="SUPFAM" id="SSF56672">
    <property type="entry name" value="DNA/RNA polymerases"/>
    <property type="match status" value="1"/>
</dbReference>
<dbReference type="Pfam" id="PF18701">
    <property type="entry name" value="DUF5641"/>
    <property type="match status" value="1"/>
</dbReference>
<evidence type="ECO:0000313" key="4">
    <source>
        <dbReference type="Proteomes" id="UP000005204"/>
    </source>
</evidence>
<dbReference type="InterPro" id="IPR008737">
    <property type="entry name" value="DUF1758"/>
</dbReference>
<evidence type="ECO:0000259" key="1">
    <source>
        <dbReference type="Pfam" id="PF05585"/>
    </source>
</evidence>
<dbReference type="Proteomes" id="UP000005204">
    <property type="component" value="Unassembled WGS sequence"/>
</dbReference>
<dbReference type="InterPro" id="IPR021109">
    <property type="entry name" value="Peptidase_aspartic_dom_sf"/>
</dbReference>
<feature type="domain" description="DUF5641" evidence="2">
    <location>
        <begin position="1193"/>
        <end position="1286"/>
    </location>
</feature>
<accession>A0A8R2R0Z5</accession>
<proteinExistence type="predicted"/>
<dbReference type="Pfam" id="PF05380">
    <property type="entry name" value="Peptidase_A17"/>
    <property type="match status" value="1"/>
</dbReference>
<keyword evidence="4" id="KW-1185">Reference proteome</keyword>
<dbReference type="Gene3D" id="2.40.70.10">
    <property type="entry name" value="Acid Proteases"/>
    <property type="match status" value="1"/>
</dbReference>
<evidence type="ECO:0008006" key="5">
    <source>
        <dbReference type="Google" id="ProtNLM"/>
    </source>
</evidence>
<evidence type="ECO:0000313" key="3">
    <source>
        <dbReference type="EnsemblMetazoa" id="XP_037873921.1"/>
    </source>
</evidence>